<keyword evidence="7" id="KW-0862">Zinc</keyword>
<comment type="catalytic activity">
    <reaction evidence="11">
        <text>O-phospho-L-seryl-[protein] + H2O = L-seryl-[protein] + phosphate</text>
        <dbReference type="Rhea" id="RHEA:20629"/>
        <dbReference type="Rhea" id="RHEA-COMP:9863"/>
        <dbReference type="Rhea" id="RHEA-COMP:11604"/>
        <dbReference type="ChEBI" id="CHEBI:15377"/>
        <dbReference type="ChEBI" id="CHEBI:29999"/>
        <dbReference type="ChEBI" id="CHEBI:43474"/>
        <dbReference type="ChEBI" id="CHEBI:83421"/>
        <dbReference type="EC" id="3.1.3.16"/>
    </reaction>
</comment>
<evidence type="ECO:0000256" key="11">
    <source>
        <dbReference type="ARBA" id="ARBA00047761"/>
    </source>
</evidence>
<feature type="region of interest" description="Disordered" evidence="14">
    <location>
        <begin position="755"/>
        <end position="783"/>
    </location>
</feature>
<feature type="compositionally biased region" description="Low complexity" evidence="14">
    <location>
        <begin position="1531"/>
        <end position="1560"/>
    </location>
</feature>
<evidence type="ECO:0000256" key="2">
    <source>
        <dbReference type="ARBA" id="ARBA00013081"/>
    </source>
</evidence>
<feature type="domain" description="FCP1 homology" evidence="18">
    <location>
        <begin position="153"/>
        <end position="316"/>
    </location>
</feature>
<evidence type="ECO:0000256" key="6">
    <source>
        <dbReference type="ARBA" id="ARBA00022801"/>
    </source>
</evidence>
<dbReference type="SUPFAM" id="SSF54695">
    <property type="entry name" value="POZ domain"/>
    <property type="match status" value="1"/>
</dbReference>
<feature type="domain" description="C2H2-type" evidence="16">
    <location>
        <begin position="1436"/>
        <end position="1463"/>
    </location>
</feature>
<comment type="subcellular location">
    <subcellularLocation>
        <location evidence="1">Nucleus</location>
    </subcellularLocation>
</comment>
<dbReference type="FunFam" id="3.30.160.60:FF:000145">
    <property type="entry name" value="Zinc finger protein 574"/>
    <property type="match status" value="1"/>
</dbReference>
<evidence type="ECO:0000259" key="15">
    <source>
        <dbReference type="PROSITE" id="PS50097"/>
    </source>
</evidence>
<dbReference type="InterPro" id="IPR013087">
    <property type="entry name" value="Znf_C2H2_type"/>
</dbReference>
<reference evidence="19" key="1">
    <citation type="submission" date="2023-08" db="EMBL/GenBank/DDBJ databases">
        <title>Pelteobagrus vachellii genome.</title>
        <authorList>
            <person name="Liu H."/>
        </authorList>
    </citation>
    <scope>NUCLEOTIDE SEQUENCE</scope>
    <source>
        <strain evidence="19">PRFRI_2022a</strain>
        <tissue evidence="19">Muscle</tissue>
    </source>
</reference>
<feature type="domain" description="C2H2-type" evidence="16">
    <location>
        <begin position="1464"/>
        <end position="1494"/>
    </location>
</feature>
<dbReference type="InterPro" id="IPR058785">
    <property type="entry name" value="BSH_FCP1"/>
</dbReference>
<dbReference type="SUPFAM" id="SSF52113">
    <property type="entry name" value="BRCT domain"/>
    <property type="match status" value="1"/>
</dbReference>
<dbReference type="EC" id="3.1.3.16" evidence="2"/>
<dbReference type="SUPFAM" id="SSF51230">
    <property type="entry name" value="Single hybrid motif"/>
    <property type="match status" value="1"/>
</dbReference>
<dbReference type="PROSITE" id="PS50157">
    <property type="entry name" value="ZINC_FINGER_C2H2_2"/>
    <property type="match status" value="3"/>
</dbReference>
<evidence type="ECO:0000256" key="9">
    <source>
        <dbReference type="ARBA" id="ARBA00023242"/>
    </source>
</evidence>
<dbReference type="SMART" id="SM00355">
    <property type="entry name" value="ZnF_C2H2"/>
    <property type="match status" value="3"/>
</dbReference>
<dbReference type="InterPro" id="IPR001357">
    <property type="entry name" value="BRCT_dom"/>
</dbReference>
<evidence type="ECO:0000259" key="17">
    <source>
        <dbReference type="PROSITE" id="PS50172"/>
    </source>
</evidence>
<evidence type="ECO:0000256" key="13">
    <source>
        <dbReference type="PROSITE-ProRule" id="PRU00042"/>
    </source>
</evidence>
<dbReference type="InterPro" id="IPR011947">
    <property type="entry name" value="FCP1_euk"/>
</dbReference>
<dbReference type="GO" id="GO:0008270">
    <property type="term" value="F:zinc ion binding"/>
    <property type="evidence" value="ECO:0007669"/>
    <property type="project" value="UniProtKB-KW"/>
</dbReference>
<dbReference type="PROSITE" id="PS50172">
    <property type="entry name" value="BRCT"/>
    <property type="match status" value="1"/>
</dbReference>
<organism evidence="19 20">
    <name type="scientific">Tachysurus vachellii</name>
    <name type="common">Darkbarbel catfish</name>
    <name type="synonym">Pelteobagrus vachellii</name>
    <dbReference type="NCBI Taxonomy" id="175792"/>
    <lineage>
        <taxon>Eukaryota</taxon>
        <taxon>Metazoa</taxon>
        <taxon>Chordata</taxon>
        <taxon>Craniata</taxon>
        <taxon>Vertebrata</taxon>
        <taxon>Euteleostomi</taxon>
        <taxon>Actinopterygii</taxon>
        <taxon>Neopterygii</taxon>
        <taxon>Teleostei</taxon>
        <taxon>Ostariophysi</taxon>
        <taxon>Siluriformes</taxon>
        <taxon>Bagridae</taxon>
        <taxon>Tachysurus</taxon>
    </lineage>
</organism>
<dbReference type="InterPro" id="IPR036412">
    <property type="entry name" value="HAD-like_sf"/>
</dbReference>
<evidence type="ECO:0000256" key="10">
    <source>
        <dbReference type="ARBA" id="ARBA00040602"/>
    </source>
</evidence>
<protein>
    <recommendedName>
        <fullName evidence="10">RNA polymerase II subunit A C-terminal domain phosphatase</fullName>
        <ecNumber evidence="2">3.1.3.16</ecNumber>
    </recommendedName>
</protein>
<feature type="compositionally biased region" description="Low complexity" evidence="14">
    <location>
        <begin position="886"/>
        <end position="902"/>
    </location>
</feature>
<dbReference type="SMART" id="SM00577">
    <property type="entry name" value="CPDc"/>
    <property type="match status" value="1"/>
</dbReference>
<dbReference type="InterPro" id="IPR023214">
    <property type="entry name" value="HAD_sf"/>
</dbReference>
<evidence type="ECO:0000256" key="12">
    <source>
        <dbReference type="ARBA" id="ARBA00048336"/>
    </source>
</evidence>
<dbReference type="CDD" id="cd17729">
    <property type="entry name" value="BRCT_CTDP1"/>
    <property type="match status" value="1"/>
</dbReference>
<dbReference type="SUPFAM" id="SSF56784">
    <property type="entry name" value="HAD-like"/>
    <property type="match status" value="1"/>
</dbReference>
<dbReference type="InterPro" id="IPR036420">
    <property type="entry name" value="BRCT_dom_sf"/>
</dbReference>
<dbReference type="Gene3D" id="3.30.160.60">
    <property type="entry name" value="Classic Zinc Finger"/>
    <property type="match status" value="1"/>
</dbReference>
<dbReference type="InterPro" id="IPR015388">
    <property type="entry name" value="FCP1_C"/>
</dbReference>
<feature type="compositionally biased region" description="Polar residues" evidence="14">
    <location>
        <begin position="1198"/>
        <end position="1211"/>
    </location>
</feature>
<dbReference type="PROSITE" id="PS50969">
    <property type="entry name" value="FCP1"/>
    <property type="match status" value="1"/>
</dbReference>
<feature type="compositionally biased region" description="Polar residues" evidence="14">
    <location>
        <begin position="407"/>
        <end position="432"/>
    </location>
</feature>
<keyword evidence="4" id="KW-0677">Repeat</keyword>
<dbReference type="Pfam" id="PF12738">
    <property type="entry name" value="PTCB-BRCT"/>
    <property type="match status" value="1"/>
</dbReference>
<dbReference type="FunFam" id="3.40.50.1000:FF:000040">
    <property type="entry name" value="RNA polymerase II subunit A C-terminal domain phosphatase"/>
    <property type="match status" value="1"/>
</dbReference>
<keyword evidence="20" id="KW-1185">Reference proteome</keyword>
<keyword evidence="3" id="KW-0479">Metal-binding</keyword>
<feature type="compositionally biased region" description="Polar residues" evidence="14">
    <location>
        <begin position="1311"/>
        <end position="1321"/>
    </location>
</feature>
<feature type="compositionally biased region" description="Polar residues" evidence="14">
    <location>
        <begin position="320"/>
        <end position="337"/>
    </location>
</feature>
<feature type="domain" description="C2H2-type" evidence="16">
    <location>
        <begin position="1409"/>
        <end position="1435"/>
    </location>
</feature>
<feature type="compositionally biased region" description="Acidic residues" evidence="14">
    <location>
        <begin position="448"/>
        <end position="459"/>
    </location>
</feature>
<comment type="catalytic activity">
    <reaction evidence="12">
        <text>O-phospho-L-threonyl-[protein] + H2O = L-threonyl-[protein] + phosphate</text>
        <dbReference type="Rhea" id="RHEA:47004"/>
        <dbReference type="Rhea" id="RHEA-COMP:11060"/>
        <dbReference type="Rhea" id="RHEA-COMP:11605"/>
        <dbReference type="ChEBI" id="CHEBI:15377"/>
        <dbReference type="ChEBI" id="CHEBI:30013"/>
        <dbReference type="ChEBI" id="CHEBI:43474"/>
        <dbReference type="ChEBI" id="CHEBI:61977"/>
        <dbReference type="EC" id="3.1.3.16"/>
    </reaction>
</comment>
<name>A0AA88T9G6_TACVA</name>
<dbReference type="Gene3D" id="1.10.287.10">
    <property type="entry name" value="S15/NS1, RNA-binding"/>
    <property type="match status" value="1"/>
</dbReference>
<comment type="caution">
    <text evidence="19">The sequence shown here is derived from an EMBL/GenBank/DDBJ whole genome shotgun (WGS) entry which is preliminary data.</text>
</comment>
<feature type="region of interest" description="Disordered" evidence="14">
    <location>
        <begin position="1310"/>
        <end position="1331"/>
    </location>
</feature>
<feature type="compositionally biased region" description="Polar residues" evidence="14">
    <location>
        <begin position="1067"/>
        <end position="1084"/>
    </location>
</feature>
<evidence type="ECO:0000256" key="7">
    <source>
        <dbReference type="ARBA" id="ARBA00022833"/>
    </source>
</evidence>
<dbReference type="InterPro" id="IPR039189">
    <property type="entry name" value="Fcp1"/>
</dbReference>
<feature type="region of interest" description="Disordered" evidence="14">
    <location>
        <begin position="1509"/>
        <end position="1560"/>
    </location>
</feature>
<sequence>MEVTEIRLPAAARAVRLREWKVELGAVVKVDSVLALCVLMPTDTEGQQHNNRALTEKKLKSDRAGVVTELCYGLGDVICPGDVIARIEECSHPIVMKGLCAECGQDLTQLQNRNGKQQNISTAMVSMVHSVPELMVSSEQAEQLGREDQKRLHRNRKLVLMVDLDQTLIHTTEQHCQHMSTKGIFHFQLGRGEPMLHTRLRPYCKEFLEKISKMYELHVFTFGSRLYAHTIAGFLDPEKKLFSHRILSRDECIDPFSKTGNLRNLFPCGDSMVCIIDDREDVWKFAPNLITVKKYVYFKGTGDINAPPGSREAQREKKSAGNQVSQPVENPNPSGSSADEGKNNVHRKQDKDKKSPHDEMSTAVADVQGESASQRTSPDANRTEKSLSDNICDVKVDDSGDSDGTRQSETGDQDNVTVAGSGDSTKPGSPQNKNDKVLESTESQQTSVDEECCGTEENGEGGLDAGSVCDMDEESLGDNGCSDKKETETESQNSEQSGVTMGEESLDHSMVDEEEEEEDMDQDDHLIYLQEILLRIHNEYYSRYDAYLRGDCSDTPDIRKIIPELKSSSLAGTNIVFSGLYPTNYPMERTRESYHAKALGAKISKSLVLSAKDPDLTTHLIAARAGTEKVRQAQACKHVHVVNPDWLWGCLERWERVEEQLFPLKEDYIKSQRSNSPSAFPDVQESFPAPVIDPVFIQPKGLLPPEVHTYDSVTGKLIRRGPQAPRQSQKSSVMSSGHEVHLNFRDLRFLQQEDIDSSRADDEQPGPIRRKRQPSLSESLPLYTLCKEDLDSMDREVDDILEEESDNDSEGKEKEERVKEDEEDEESSRQSAEAADDHQALNMSVKDTSSTSKEDSSQTGITPRGHKRKLQDTREDDDDKDGDFASQSSKESNEDGSSSEADEMAAALEAELNDFILFRGMQSATEENSCDGTLGVPTGSMVQVCFPNVQTCVLDSLNRQREDGQLCDLSIHVQGHVFKAHRCVLAASSPYFHDQVLLKNMSTVSIPAVMDPLAFERVLRCAYTGQLQMLREDIVNYLTIGSVLQMWHIVDKCTELLREDKGGSSGPQGTAPSSESARCSSIPNRESYGGEGHLQSVAPPLTRSSLIESQSPSSTNYFSPKDASFGGAMASTGTVGDGGMHSTPNYCMPSSQEDAFLIDEEEEEDEELVYPRKQEQGSGRRKKPTPASDQDMGVSDSFGVSSYQDLESSPLQKRPMYSQPSIMPRKQWVVVKTERSRDDDFIVVSGEEGGENEDEQDLELSKERERERTFNISNVRTLSADLSSREDMEAQVDYCQSPEDYLKVESGLMDQASSQHSVENPSQSSSRALLSSVQSATARTQLFPLDMQGNQIVLYNQPSLSVSHQDALPGVSLKGASEHGMVHLPRHGGMDSGFDGLDGSGAGTAGKVFMCHCGKRFTHKSMRDRHINMHLDLRPFHCPVCSKKFKMKHHLTEHMKTHTGLKPYDCLSCGKKFMWRDSFMRHRSHCERHTGVSANSELQGTEGSVISPQNLLQHQPSGNKGTPGSSGGRSGVPVTSPHHSSSSSSSSSSRSGLSMSIPGSLLGLNPQSGMYGHGSGVLGLDVSQSECGDDISEVCIGENSIT</sequence>
<feature type="region of interest" description="Disordered" evidence="14">
    <location>
        <begin position="1060"/>
        <end position="1097"/>
    </location>
</feature>
<keyword evidence="6" id="KW-0378">Hydrolase</keyword>
<dbReference type="PANTHER" id="PTHR23081">
    <property type="entry name" value="RNA POLYMERASE II CTD PHOSPHATASE"/>
    <property type="match status" value="1"/>
</dbReference>
<dbReference type="GO" id="GO:0005634">
    <property type="term" value="C:nucleus"/>
    <property type="evidence" value="ECO:0007669"/>
    <property type="project" value="UniProtKB-SubCell"/>
</dbReference>
<feature type="region of interest" description="Disordered" evidence="14">
    <location>
        <begin position="1161"/>
        <end position="1219"/>
    </location>
</feature>
<dbReference type="Proteomes" id="UP001187315">
    <property type="component" value="Unassembled WGS sequence"/>
</dbReference>
<dbReference type="SMART" id="SM00292">
    <property type="entry name" value="BRCT"/>
    <property type="match status" value="1"/>
</dbReference>
<evidence type="ECO:0000256" key="4">
    <source>
        <dbReference type="ARBA" id="ARBA00022737"/>
    </source>
</evidence>
<dbReference type="InterPro" id="IPR011053">
    <property type="entry name" value="Single_hybrid_motif"/>
</dbReference>
<dbReference type="Pfam" id="PF09309">
    <property type="entry name" value="FCP1_C"/>
    <property type="match status" value="1"/>
</dbReference>
<evidence type="ECO:0000313" key="19">
    <source>
        <dbReference type="EMBL" id="KAK2864450.1"/>
    </source>
</evidence>
<evidence type="ECO:0000256" key="8">
    <source>
        <dbReference type="ARBA" id="ARBA00022912"/>
    </source>
</evidence>
<dbReference type="PROSITE" id="PS00028">
    <property type="entry name" value="ZINC_FINGER_C2H2_1"/>
    <property type="match status" value="1"/>
</dbReference>
<feature type="domain" description="BRCT" evidence="17">
    <location>
        <begin position="565"/>
        <end position="664"/>
    </location>
</feature>
<evidence type="ECO:0000256" key="14">
    <source>
        <dbReference type="SAM" id="MobiDB-lite"/>
    </source>
</evidence>
<dbReference type="GO" id="GO:0008420">
    <property type="term" value="F:RNA polymerase II CTD heptapeptide repeat phosphatase activity"/>
    <property type="evidence" value="ECO:0007669"/>
    <property type="project" value="InterPro"/>
</dbReference>
<feature type="domain" description="BTB" evidence="15">
    <location>
        <begin position="967"/>
        <end position="1031"/>
    </location>
</feature>
<dbReference type="PANTHER" id="PTHR23081:SF36">
    <property type="entry name" value="RNA POLYMERASE II SUBUNIT A C-TERMINAL DOMAIN PHOSPHATASE"/>
    <property type="match status" value="1"/>
</dbReference>
<evidence type="ECO:0000259" key="18">
    <source>
        <dbReference type="PROSITE" id="PS50969"/>
    </source>
</evidence>
<dbReference type="InterPro" id="IPR036236">
    <property type="entry name" value="Znf_C2H2_sf"/>
</dbReference>
<dbReference type="Pfam" id="PF00651">
    <property type="entry name" value="BTB"/>
    <property type="match status" value="1"/>
</dbReference>
<evidence type="ECO:0000259" key="16">
    <source>
        <dbReference type="PROSITE" id="PS50157"/>
    </source>
</evidence>
<evidence type="ECO:0000256" key="5">
    <source>
        <dbReference type="ARBA" id="ARBA00022771"/>
    </source>
</evidence>
<dbReference type="InterPro" id="IPR000210">
    <property type="entry name" value="BTB/POZ_dom"/>
</dbReference>
<evidence type="ECO:0000256" key="1">
    <source>
        <dbReference type="ARBA" id="ARBA00004123"/>
    </source>
</evidence>
<feature type="compositionally biased region" description="Basic and acidic residues" evidence="14">
    <location>
        <begin position="339"/>
        <end position="360"/>
    </location>
</feature>
<dbReference type="PROSITE" id="PS50097">
    <property type="entry name" value="BTB"/>
    <property type="match status" value="1"/>
</dbReference>
<feature type="compositionally biased region" description="Polar residues" evidence="14">
    <location>
        <begin position="1509"/>
        <end position="1520"/>
    </location>
</feature>
<feature type="compositionally biased region" description="Basic and acidic residues" evidence="14">
    <location>
        <begin position="381"/>
        <end position="406"/>
    </location>
</feature>
<keyword evidence="8" id="KW-0904">Protein phosphatase</keyword>
<dbReference type="Gene3D" id="3.30.710.10">
    <property type="entry name" value="Potassium Channel Kv1.1, Chain A"/>
    <property type="match status" value="1"/>
</dbReference>
<dbReference type="SUPFAM" id="SSF57667">
    <property type="entry name" value="beta-beta-alpha zinc fingers"/>
    <property type="match status" value="1"/>
</dbReference>
<dbReference type="Pfam" id="PF26077">
    <property type="entry name" value="BSH_Fcp1"/>
    <property type="match status" value="1"/>
</dbReference>
<dbReference type="CDD" id="cd07521">
    <property type="entry name" value="HAD_FCP1-like"/>
    <property type="match status" value="1"/>
</dbReference>
<feature type="compositionally biased region" description="Basic and acidic residues" evidence="14">
    <location>
        <begin position="809"/>
        <end position="820"/>
    </location>
</feature>
<keyword evidence="9" id="KW-0539">Nucleus</keyword>
<feature type="compositionally biased region" description="Polar residues" evidence="14">
    <location>
        <begin position="370"/>
        <end position="380"/>
    </location>
</feature>
<dbReference type="Gene3D" id="3.40.50.10190">
    <property type="entry name" value="BRCT domain"/>
    <property type="match status" value="1"/>
</dbReference>
<dbReference type="EMBL" id="JAVHJS010000003">
    <property type="protein sequence ID" value="KAK2864450.1"/>
    <property type="molecule type" value="Genomic_DNA"/>
</dbReference>
<keyword evidence="5 13" id="KW-0863">Zinc-finger</keyword>
<proteinExistence type="predicted"/>
<dbReference type="SMART" id="SM00225">
    <property type="entry name" value="BTB"/>
    <property type="match status" value="1"/>
</dbReference>
<dbReference type="Gene3D" id="3.40.50.1000">
    <property type="entry name" value="HAD superfamily/HAD-like"/>
    <property type="match status" value="1"/>
</dbReference>
<dbReference type="Pfam" id="PF03031">
    <property type="entry name" value="NIF"/>
    <property type="match status" value="1"/>
</dbReference>
<evidence type="ECO:0000313" key="20">
    <source>
        <dbReference type="Proteomes" id="UP001187315"/>
    </source>
</evidence>
<dbReference type="InterPro" id="IPR004274">
    <property type="entry name" value="FCP1_dom"/>
</dbReference>
<feature type="region of interest" description="Disordered" evidence="14">
    <location>
        <begin position="801"/>
        <end position="902"/>
    </location>
</feature>
<feature type="compositionally biased region" description="Polar residues" evidence="14">
    <location>
        <begin position="725"/>
        <end position="735"/>
    </location>
</feature>
<feature type="compositionally biased region" description="Low complexity" evidence="14">
    <location>
        <begin position="1322"/>
        <end position="1331"/>
    </location>
</feature>
<dbReference type="NCBIfam" id="TIGR02250">
    <property type="entry name" value="FCP1_euk"/>
    <property type="match status" value="1"/>
</dbReference>
<feature type="region of interest" description="Disordered" evidence="14">
    <location>
        <begin position="303"/>
        <end position="521"/>
    </location>
</feature>
<dbReference type="FunFam" id="3.40.50.10190:FF:000007">
    <property type="entry name" value="RNA polymerase II subunit A C-terminal domain phosphatase"/>
    <property type="match status" value="1"/>
</dbReference>
<accession>A0AA88T9G6</accession>
<evidence type="ECO:0000256" key="3">
    <source>
        <dbReference type="ARBA" id="ARBA00022723"/>
    </source>
</evidence>
<dbReference type="InterPro" id="IPR011333">
    <property type="entry name" value="SKP1/BTB/POZ_sf"/>
</dbReference>
<dbReference type="Gene3D" id="2.40.50.100">
    <property type="match status" value="1"/>
</dbReference>
<feature type="region of interest" description="Disordered" evidence="14">
    <location>
        <begin position="719"/>
        <end position="738"/>
    </location>
</feature>
<gene>
    <name evidence="19" type="ORF">Q7C36_003604</name>
</gene>
<feature type="compositionally biased region" description="Acidic residues" evidence="14">
    <location>
        <begin position="512"/>
        <end position="521"/>
    </location>
</feature>